<dbReference type="Proteomes" id="UP000077868">
    <property type="component" value="Chromosome"/>
</dbReference>
<sequence length="298" mass="31603">MEPPTILLPDGRRIAYLDGGDPAGYPVIGLHGTPGCRLNRLPDDEVYARTGVRYITTDRAGYGQSSRHRGRSVADEAADVRAVADALGLDRFSVVGGSGGGPHALACAALLDDRVERVACQSSLAPLGEGGMARDAWLWQMEPEAAQALAWVDAGEGALTAEIQAAQARMERLLVSDPASFLGEGMGGADQEVLARPEVVAAFTRIMAEQAAHGVGGSVDDTLAFARPWGFRLEDISIPVLLTYGLQDFSCPPDHGRWLARHLPTALVVEDGAGGHLPQDLEADIARTFSWLRTGQLS</sequence>
<evidence type="ECO:0000259" key="1">
    <source>
        <dbReference type="Pfam" id="PF00561"/>
    </source>
</evidence>
<dbReference type="STRING" id="1300347.I601_3766"/>
<dbReference type="KEGG" id="ndk:I601_3766"/>
<dbReference type="EC" id="3.8.1.5" evidence="2"/>
<dbReference type="AlphaFoldDB" id="A0A1A9GRS1"/>
<name>A0A1A9GRS1_9ACTN</name>
<accession>A0A1A9GRS1</accession>
<evidence type="ECO:0000313" key="3">
    <source>
        <dbReference type="Proteomes" id="UP000077868"/>
    </source>
</evidence>
<evidence type="ECO:0000313" key="2">
    <source>
        <dbReference type="EMBL" id="ANH40165.1"/>
    </source>
</evidence>
<organism evidence="2 3">
    <name type="scientific">Nocardioides dokdonensis FR1436</name>
    <dbReference type="NCBI Taxonomy" id="1300347"/>
    <lineage>
        <taxon>Bacteria</taxon>
        <taxon>Bacillati</taxon>
        <taxon>Actinomycetota</taxon>
        <taxon>Actinomycetes</taxon>
        <taxon>Propionibacteriales</taxon>
        <taxon>Nocardioidaceae</taxon>
        <taxon>Nocardioides</taxon>
    </lineage>
</organism>
<dbReference type="PANTHER" id="PTHR45763">
    <property type="entry name" value="HYDROLASE, ALPHA/BETA FOLD FAMILY PROTEIN, EXPRESSED-RELATED"/>
    <property type="match status" value="1"/>
</dbReference>
<dbReference type="RefSeq" id="WP_068113110.1">
    <property type="nucleotide sequence ID" value="NZ_CP015079.1"/>
</dbReference>
<gene>
    <name evidence="2" type="primary">dhaA</name>
    <name evidence="2" type="ORF">I601_3766</name>
</gene>
<feature type="domain" description="AB hydrolase-1" evidence="1">
    <location>
        <begin position="26"/>
        <end position="282"/>
    </location>
</feature>
<keyword evidence="2" id="KW-0378">Hydrolase</keyword>
<dbReference type="InterPro" id="IPR000073">
    <property type="entry name" value="AB_hydrolase_1"/>
</dbReference>
<dbReference type="InterPro" id="IPR029058">
    <property type="entry name" value="AB_hydrolase_fold"/>
</dbReference>
<dbReference type="PATRIC" id="fig|1300347.3.peg.3772"/>
<dbReference type="GO" id="GO:0018786">
    <property type="term" value="F:haloalkane dehalogenase activity"/>
    <property type="evidence" value="ECO:0007669"/>
    <property type="project" value="UniProtKB-EC"/>
</dbReference>
<dbReference type="Gene3D" id="3.40.50.1820">
    <property type="entry name" value="alpha/beta hydrolase"/>
    <property type="match status" value="1"/>
</dbReference>
<dbReference type="Pfam" id="PF00561">
    <property type="entry name" value="Abhydrolase_1"/>
    <property type="match status" value="1"/>
</dbReference>
<dbReference type="EMBL" id="CP015079">
    <property type="protein sequence ID" value="ANH40165.1"/>
    <property type="molecule type" value="Genomic_DNA"/>
</dbReference>
<proteinExistence type="predicted"/>
<reference evidence="2 3" key="1">
    <citation type="submission" date="2016-03" db="EMBL/GenBank/DDBJ databases">
        <title>Complete genome sequence of a soil Actinobacterium, Nocardioides dokdonensis FR1436.</title>
        <authorList>
            <person name="Kwon S.-K."/>
            <person name="Kim K."/>
            <person name="Kim J.F."/>
        </authorList>
    </citation>
    <scope>NUCLEOTIDE SEQUENCE [LARGE SCALE GENOMIC DNA]</scope>
    <source>
        <strain evidence="2 3">FR1436</strain>
    </source>
</reference>
<protein>
    <submittedName>
        <fullName evidence="2">Haloalkane dehalogenase</fullName>
        <ecNumber evidence="2">3.8.1.5</ecNumber>
    </submittedName>
</protein>
<keyword evidence="3" id="KW-1185">Reference proteome</keyword>
<dbReference type="OrthoDB" id="9800988at2"/>
<dbReference type="SUPFAM" id="SSF53474">
    <property type="entry name" value="alpha/beta-Hydrolases"/>
    <property type="match status" value="1"/>
</dbReference>
<dbReference type="PANTHER" id="PTHR45763:SF46">
    <property type="entry name" value="AB HYDROLASE-1 DOMAIN-CONTAINING PROTEIN"/>
    <property type="match status" value="1"/>
</dbReference>